<dbReference type="SUPFAM" id="SSF48403">
    <property type="entry name" value="Ankyrin repeat"/>
    <property type="match status" value="1"/>
</dbReference>
<sequence>MEATGLAVGVIALAIDLTKDLVWYVNNAKARREDKNRLLIEICASRGTLESLVVAVGEDGGGLEMTQELLIGDNRLVDQLRGILKDLAGAFEAENERQMKKEHGSAWKKGLYKTREAAGKVAWPFKKETLEARVGEMARLREALVAAMVGDTAIMAQAIGRIEKQVDTVLRVQEDGGRKEKRERILHRLNAPGVATALRDDPRFKRARGTNDWFVEGKDLLDCVDTPAGCGKSTLCRTTVRWLYEHKKDENAVIHIFFDDLDPKHGQQEIILRSIIKQAIEQRSEVPEEILNLDDEMQDDLEEMYGEFAEASRAILRRFDQVFLVIDGFKGNPGAEDVEWLRNVTSSSSNLSIILSSTQSHLDHDLLDHQEVRVIDLDQRAEVVEDIKRYVTEQLENDTSLCKWPVDIQKEMKDCLVERACGTFSLVANCINELKQHRTPGKLREALRKLPKDTKAAYGTILKGILENEAYRAYAIRTFQWLSFSKRPLAALELRDLLATDSSNGFDENERLRAPSDVLDCCPSFIEMYSMEVDELSEDFNDAEKERMRADAAEATPNPFTIKVSFVRLAQPHLKEFLESDPAATTLGTRETLAHALLARYCLLYLRELRSPEDIKRLPACVYAAARWDSHLRAAVRSSDQTDDLLDLTWTIFSGKQLRENIRAAAHDDVDVSRLRHFAEKGIRPLVLRCLQGKKAKGANYQQRLNDALRGAARNRRKRAAELLLENGATVDVDTLKDAMVKRNSGLVKILIDRAELGNVENGELLCLSIERKIPAVFEILLEKLQGVDAIVDPEKNWTALHVATYYGRPFVVRQLVELGARKDLKDNESRTPLDLAMELNREAVMDNLRES</sequence>
<organism evidence="5 6">
    <name type="scientific">Botryosphaeria dothidea</name>
    <dbReference type="NCBI Taxonomy" id="55169"/>
    <lineage>
        <taxon>Eukaryota</taxon>
        <taxon>Fungi</taxon>
        <taxon>Dikarya</taxon>
        <taxon>Ascomycota</taxon>
        <taxon>Pezizomycotina</taxon>
        <taxon>Dothideomycetes</taxon>
        <taxon>Dothideomycetes incertae sedis</taxon>
        <taxon>Botryosphaeriales</taxon>
        <taxon>Botryosphaeriaceae</taxon>
        <taxon>Botryosphaeria</taxon>
    </lineage>
</organism>
<dbReference type="SUPFAM" id="SSF52540">
    <property type="entry name" value="P-loop containing nucleoside triphosphate hydrolases"/>
    <property type="match status" value="1"/>
</dbReference>
<dbReference type="PANTHER" id="PTHR10039:SF16">
    <property type="entry name" value="GPI INOSITOL-DEACYLASE"/>
    <property type="match status" value="1"/>
</dbReference>
<dbReference type="Proteomes" id="UP000572817">
    <property type="component" value="Unassembled WGS sequence"/>
</dbReference>
<dbReference type="Pfam" id="PF12796">
    <property type="entry name" value="Ank_2"/>
    <property type="match status" value="1"/>
</dbReference>
<dbReference type="PROSITE" id="PS50088">
    <property type="entry name" value="ANK_REPEAT"/>
    <property type="match status" value="1"/>
</dbReference>
<dbReference type="Pfam" id="PF24883">
    <property type="entry name" value="NPHP3_N"/>
    <property type="match status" value="1"/>
</dbReference>
<keyword evidence="6" id="KW-1185">Reference proteome</keyword>
<reference evidence="5" key="1">
    <citation type="submission" date="2020-04" db="EMBL/GenBank/DDBJ databases">
        <title>Genome Assembly and Annotation of Botryosphaeria dothidea sdau 11-99, a Latent Pathogen of Apple Fruit Ring Rot in China.</title>
        <authorList>
            <person name="Yu C."/>
            <person name="Diao Y."/>
            <person name="Lu Q."/>
            <person name="Zhao J."/>
            <person name="Cui S."/>
            <person name="Peng C."/>
            <person name="He B."/>
            <person name="Liu H."/>
        </authorList>
    </citation>
    <scope>NUCLEOTIDE SEQUENCE [LARGE SCALE GENOMIC DNA]</scope>
    <source>
        <strain evidence="5">Sdau11-99</strain>
    </source>
</reference>
<dbReference type="Gene3D" id="3.40.50.300">
    <property type="entry name" value="P-loop containing nucleotide triphosphate hydrolases"/>
    <property type="match status" value="1"/>
</dbReference>
<name>A0A8H4MY85_9PEZI</name>
<feature type="coiled-coil region" evidence="3">
    <location>
        <begin position="526"/>
        <end position="553"/>
    </location>
</feature>
<keyword evidence="3" id="KW-0175">Coiled coil</keyword>
<dbReference type="InterPro" id="IPR036770">
    <property type="entry name" value="Ankyrin_rpt-contain_sf"/>
</dbReference>
<dbReference type="EMBL" id="WWBZ02000062">
    <property type="protein sequence ID" value="KAF4303519.1"/>
    <property type="molecule type" value="Genomic_DNA"/>
</dbReference>
<evidence type="ECO:0000313" key="5">
    <source>
        <dbReference type="EMBL" id="KAF4303519.1"/>
    </source>
</evidence>
<dbReference type="PROSITE" id="PS50297">
    <property type="entry name" value="ANK_REP_REGION"/>
    <property type="match status" value="1"/>
</dbReference>
<gene>
    <name evidence="5" type="ORF">GTA08_BOTSDO08821</name>
</gene>
<dbReference type="Gene3D" id="1.25.40.20">
    <property type="entry name" value="Ankyrin repeat-containing domain"/>
    <property type="match status" value="1"/>
</dbReference>
<evidence type="ECO:0000259" key="4">
    <source>
        <dbReference type="Pfam" id="PF24883"/>
    </source>
</evidence>
<keyword evidence="2" id="KW-0040">ANK repeat</keyword>
<proteinExistence type="predicted"/>
<evidence type="ECO:0000313" key="6">
    <source>
        <dbReference type="Proteomes" id="UP000572817"/>
    </source>
</evidence>
<dbReference type="AlphaFoldDB" id="A0A8H4MY85"/>
<accession>A0A8H4MY85</accession>
<dbReference type="PANTHER" id="PTHR10039">
    <property type="entry name" value="AMELOGENIN"/>
    <property type="match status" value="1"/>
</dbReference>
<protein>
    <recommendedName>
        <fullName evidence="4">Nephrocystin 3-like N-terminal domain-containing protein</fullName>
    </recommendedName>
</protein>
<dbReference type="SMART" id="SM00248">
    <property type="entry name" value="ANK"/>
    <property type="match status" value="2"/>
</dbReference>
<dbReference type="OrthoDB" id="195446at2759"/>
<evidence type="ECO:0000256" key="2">
    <source>
        <dbReference type="PROSITE-ProRule" id="PRU00023"/>
    </source>
</evidence>
<feature type="repeat" description="ANK" evidence="2">
    <location>
        <begin position="796"/>
        <end position="828"/>
    </location>
</feature>
<comment type="caution">
    <text evidence="5">The sequence shown here is derived from an EMBL/GenBank/DDBJ whole genome shotgun (WGS) entry which is preliminary data.</text>
</comment>
<dbReference type="InterPro" id="IPR002110">
    <property type="entry name" value="Ankyrin_rpt"/>
</dbReference>
<evidence type="ECO:0000256" key="1">
    <source>
        <dbReference type="ARBA" id="ARBA00022737"/>
    </source>
</evidence>
<dbReference type="InterPro" id="IPR027417">
    <property type="entry name" value="P-loop_NTPase"/>
</dbReference>
<evidence type="ECO:0000256" key="3">
    <source>
        <dbReference type="SAM" id="Coils"/>
    </source>
</evidence>
<feature type="domain" description="Nephrocystin 3-like N-terminal" evidence="4">
    <location>
        <begin position="221"/>
        <end position="357"/>
    </location>
</feature>
<dbReference type="InterPro" id="IPR056884">
    <property type="entry name" value="NPHP3-like_N"/>
</dbReference>
<keyword evidence="1" id="KW-0677">Repeat</keyword>